<evidence type="ECO:0000313" key="6">
    <source>
        <dbReference type="EMBL" id="CAE8692278.1"/>
    </source>
</evidence>
<dbReference type="PRINTS" id="PR00326">
    <property type="entry name" value="GTP1OBG"/>
</dbReference>
<dbReference type="GO" id="GO:0005525">
    <property type="term" value="F:GTP binding"/>
    <property type="evidence" value="ECO:0007669"/>
    <property type="project" value="UniProtKB-KW"/>
</dbReference>
<dbReference type="Pfam" id="PF01926">
    <property type="entry name" value="MMR_HSR1"/>
    <property type="match status" value="1"/>
</dbReference>
<gene>
    <name evidence="6" type="ORF">PGLA2088_LOCUS27808</name>
</gene>
<dbReference type="PROSITE" id="PS51883">
    <property type="entry name" value="OBG"/>
    <property type="match status" value="1"/>
</dbReference>
<dbReference type="InterPro" id="IPR036726">
    <property type="entry name" value="GTP1_OBG_dom_sf"/>
</dbReference>
<feature type="domain" description="OBG-type G" evidence="4">
    <location>
        <begin position="290"/>
        <end position="451"/>
    </location>
</feature>
<feature type="compositionally biased region" description="Basic and acidic residues" evidence="3">
    <location>
        <begin position="88"/>
        <end position="99"/>
    </location>
</feature>
<dbReference type="PROSITE" id="PS51710">
    <property type="entry name" value="G_OBG"/>
    <property type="match status" value="1"/>
</dbReference>
<keyword evidence="2" id="KW-0342">GTP-binding</keyword>
<dbReference type="PANTHER" id="PTHR11702">
    <property type="entry name" value="DEVELOPMENTALLY REGULATED GTP-BINDING PROTEIN-RELATED"/>
    <property type="match status" value="1"/>
</dbReference>
<proteinExistence type="predicted"/>
<evidence type="ECO:0008006" key="8">
    <source>
        <dbReference type="Google" id="ProtNLM"/>
    </source>
</evidence>
<dbReference type="Gene3D" id="3.40.50.300">
    <property type="entry name" value="P-loop containing nucleotide triphosphate hydrolases"/>
    <property type="match status" value="1"/>
</dbReference>
<keyword evidence="1" id="KW-0547">Nucleotide-binding</keyword>
<dbReference type="PANTHER" id="PTHR11702:SF44">
    <property type="entry name" value="GTP-BINDING PROTEIN OBGC, CHLOROPLASTIC"/>
    <property type="match status" value="1"/>
</dbReference>
<dbReference type="SUPFAM" id="SSF52540">
    <property type="entry name" value="P-loop containing nucleoside triphosphate hydrolases"/>
    <property type="match status" value="1"/>
</dbReference>
<dbReference type="InterPro" id="IPR031167">
    <property type="entry name" value="G_OBG"/>
</dbReference>
<reference evidence="6" key="1">
    <citation type="submission" date="2021-02" db="EMBL/GenBank/DDBJ databases">
        <authorList>
            <person name="Dougan E. K."/>
            <person name="Rhodes N."/>
            <person name="Thang M."/>
            <person name="Chan C."/>
        </authorList>
    </citation>
    <scope>NUCLEOTIDE SEQUENCE</scope>
</reference>
<dbReference type="Pfam" id="PF01018">
    <property type="entry name" value="GTP1_OBG"/>
    <property type="match status" value="1"/>
</dbReference>
<dbReference type="SUPFAM" id="SSF82051">
    <property type="entry name" value="Obg GTP-binding protein N-terminal domain"/>
    <property type="match status" value="1"/>
</dbReference>
<comment type="caution">
    <text evidence="6">The sequence shown here is derived from an EMBL/GenBank/DDBJ whole genome shotgun (WGS) entry which is preliminary data.</text>
</comment>
<evidence type="ECO:0000256" key="2">
    <source>
        <dbReference type="ARBA" id="ARBA00023134"/>
    </source>
</evidence>
<sequence length="451" mass="48943">MAVAGGAVRRCLGPLLRGTRAVGARGEAQSWGTPPTQLVRQQRFCSGGSSGSGSGIATATTETTETLADAAGSGIAAAASETLADGLKAQDDVRPERARNTGLRMGADPSAASVIETMNVADSESYPRLQKPFIDRLWVVAKAGNGGNPAVNAVRSPGLKGPGYGGHGGAVFLKASRLIESFLDVPEKIKAAHGGDGHETHRGKHGGDFCLQVPMGTIVRERVWSGERTEEGRRIFIPQFRYQLLRHEDTFVICKGGTGGIGPMSFKKRDGRRGTPGQRGRLELELRILNDVTLIGKPNAGKTALLAAMSRAHTRIGPEEFSTTRPHVGVITFRDRLEVRVCDLPGIAPGAHEDKTMGRRILRHTYRSRALVFVVDVARGEQSENDVLDEVEMLRREACLYDPLNNEKPWMVIGTKCDMLHRDALFHLDSLHFRLRARYGREAGAFDERLV</sequence>
<dbReference type="InterPro" id="IPR006073">
    <property type="entry name" value="GTP-bd"/>
</dbReference>
<accession>A0A813K194</accession>
<name>A0A813K194_POLGL</name>
<evidence type="ECO:0000313" key="7">
    <source>
        <dbReference type="Proteomes" id="UP000626109"/>
    </source>
</evidence>
<feature type="region of interest" description="Disordered" evidence="3">
    <location>
        <begin position="87"/>
        <end position="106"/>
    </location>
</feature>
<protein>
    <recommendedName>
        <fullName evidence="8">Obg family GTPase CgtA</fullName>
    </recommendedName>
</protein>
<dbReference type="InterPro" id="IPR006169">
    <property type="entry name" value="GTP1_OBG_dom"/>
</dbReference>
<evidence type="ECO:0000259" key="5">
    <source>
        <dbReference type="PROSITE" id="PS51883"/>
    </source>
</evidence>
<dbReference type="EMBL" id="CAJNNW010027609">
    <property type="protein sequence ID" value="CAE8692278.1"/>
    <property type="molecule type" value="Genomic_DNA"/>
</dbReference>
<dbReference type="Proteomes" id="UP000626109">
    <property type="component" value="Unassembled WGS sequence"/>
</dbReference>
<dbReference type="InterPro" id="IPR045086">
    <property type="entry name" value="OBG_GTPase"/>
</dbReference>
<evidence type="ECO:0000256" key="3">
    <source>
        <dbReference type="SAM" id="MobiDB-lite"/>
    </source>
</evidence>
<dbReference type="GO" id="GO:0003924">
    <property type="term" value="F:GTPase activity"/>
    <property type="evidence" value="ECO:0007669"/>
    <property type="project" value="InterPro"/>
</dbReference>
<dbReference type="AlphaFoldDB" id="A0A813K194"/>
<evidence type="ECO:0000256" key="1">
    <source>
        <dbReference type="ARBA" id="ARBA00022741"/>
    </source>
</evidence>
<evidence type="ECO:0000259" key="4">
    <source>
        <dbReference type="PROSITE" id="PS51710"/>
    </source>
</evidence>
<organism evidence="6 7">
    <name type="scientific">Polarella glacialis</name>
    <name type="common">Dinoflagellate</name>
    <dbReference type="NCBI Taxonomy" id="89957"/>
    <lineage>
        <taxon>Eukaryota</taxon>
        <taxon>Sar</taxon>
        <taxon>Alveolata</taxon>
        <taxon>Dinophyceae</taxon>
        <taxon>Suessiales</taxon>
        <taxon>Suessiaceae</taxon>
        <taxon>Polarella</taxon>
    </lineage>
</organism>
<dbReference type="GO" id="GO:0042254">
    <property type="term" value="P:ribosome biogenesis"/>
    <property type="evidence" value="ECO:0007669"/>
    <property type="project" value="UniProtKB-UniRule"/>
</dbReference>
<dbReference type="InterPro" id="IPR027417">
    <property type="entry name" value="P-loop_NTPase"/>
</dbReference>
<dbReference type="Gene3D" id="2.70.210.12">
    <property type="entry name" value="GTP1/OBG domain"/>
    <property type="match status" value="1"/>
</dbReference>
<dbReference type="GO" id="GO:0005739">
    <property type="term" value="C:mitochondrion"/>
    <property type="evidence" value="ECO:0007669"/>
    <property type="project" value="TreeGrafter"/>
</dbReference>
<feature type="domain" description="Obg" evidence="5">
    <location>
        <begin position="131"/>
        <end position="289"/>
    </location>
</feature>